<accession>A0ABY3RRJ7</accession>
<keyword evidence="5" id="KW-1185">Reference proteome</keyword>
<evidence type="ECO:0000313" key="4">
    <source>
        <dbReference type="EMBL" id="UGS25489.1"/>
    </source>
</evidence>
<feature type="domain" description="GFO/IDH/MocA-like oxidoreductase" evidence="3">
    <location>
        <begin position="131"/>
        <end position="256"/>
    </location>
</feature>
<protein>
    <submittedName>
        <fullName evidence="4">Gfo/Idh/MocA family oxidoreductase</fullName>
    </submittedName>
</protein>
<feature type="domain" description="Gfo/Idh/MocA-like oxidoreductase N-terminal" evidence="2">
    <location>
        <begin position="3"/>
        <end position="119"/>
    </location>
</feature>
<organism evidence="4 5">
    <name type="scientific">Microbacterium resistens</name>
    <dbReference type="NCBI Taxonomy" id="156977"/>
    <lineage>
        <taxon>Bacteria</taxon>
        <taxon>Bacillati</taxon>
        <taxon>Actinomycetota</taxon>
        <taxon>Actinomycetes</taxon>
        <taxon>Micrococcales</taxon>
        <taxon>Microbacteriaceae</taxon>
        <taxon>Microbacterium</taxon>
    </lineage>
</organism>
<name>A0ABY3RRJ7_9MICO</name>
<dbReference type="InterPro" id="IPR000683">
    <property type="entry name" value="Gfo/Idh/MocA-like_OxRdtase_N"/>
</dbReference>
<reference evidence="4 5" key="1">
    <citation type="submission" date="2023-01" db="EMBL/GenBank/DDBJ databases">
        <title>Characterization of estradiol degrading bacteria Microbacterium sp. MZT7 and reveal degrading genes through genome analysis.</title>
        <authorList>
            <person name="Hao P."/>
            <person name="Gao Y."/>
        </authorList>
    </citation>
    <scope>NUCLEOTIDE SEQUENCE [LARGE SCALE GENOMIC DNA]</scope>
    <source>
        <strain evidence="4 5">MZT7</strain>
    </source>
</reference>
<dbReference type="PANTHER" id="PTHR43377">
    <property type="entry name" value="BILIVERDIN REDUCTASE A"/>
    <property type="match status" value="1"/>
</dbReference>
<dbReference type="Pfam" id="PF01408">
    <property type="entry name" value="GFO_IDH_MocA"/>
    <property type="match status" value="1"/>
</dbReference>
<evidence type="ECO:0000259" key="3">
    <source>
        <dbReference type="Pfam" id="PF22725"/>
    </source>
</evidence>
<dbReference type="InterPro" id="IPR036291">
    <property type="entry name" value="NAD(P)-bd_dom_sf"/>
</dbReference>
<evidence type="ECO:0000256" key="1">
    <source>
        <dbReference type="ARBA" id="ARBA00023027"/>
    </source>
</evidence>
<dbReference type="PANTHER" id="PTHR43377:SF1">
    <property type="entry name" value="BILIVERDIN REDUCTASE A"/>
    <property type="match status" value="1"/>
</dbReference>
<dbReference type="SUPFAM" id="SSF51735">
    <property type="entry name" value="NAD(P)-binding Rossmann-fold domains"/>
    <property type="match status" value="1"/>
</dbReference>
<dbReference type="EMBL" id="CP082781">
    <property type="protein sequence ID" value="UGS25489.1"/>
    <property type="molecule type" value="Genomic_DNA"/>
</dbReference>
<proteinExistence type="predicted"/>
<sequence length="340" mass="35920">MTRIAIVGAAHPHVEYLLDELAREDRRGFTLIGVQDPDRRIADAYAERFGVPGVTDAEALLSEQPDVVMVAGIYGDRGRDVVAALRAGAHVIADKPLCTSLAELAAIEEAAAAADRTVSLLLEKRGYPETLAVAEVVAAGELGEIVGVTTSAPHKLQRERRPEWFLDRARYGGVLADLAVHDLDIALLFAPADEGVVQGAVSAPLEDIPDFARYGVATLRTSSAVVTAEVSWLTPAESDVHGDYRLRLVGTEGTAEVSWARHRVEVTTQRRGARLLDLPEGRRPAQDALDALASAPSGAGGGVAAGPGAVDTAASLLATRLALLAQESADQDGLPRPWSR</sequence>
<evidence type="ECO:0000259" key="2">
    <source>
        <dbReference type="Pfam" id="PF01408"/>
    </source>
</evidence>
<dbReference type="Gene3D" id="3.40.50.720">
    <property type="entry name" value="NAD(P)-binding Rossmann-like Domain"/>
    <property type="match status" value="1"/>
</dbReference>
<evidence type="ECO:0000313" key="5">
    <source>
        <dbReference type="Proteomes" id="UP001199642"/>
    </source>
</evidence>
<keyword evidence="1" id="KW-0520">NAD</keyword>
<dbReference type="SUPFAM" id="SSF55347">
    <property type="entry name" value="Glyceraldehyde-3-phosphate dehydrogenase-like, C-terminal domain"/>
    <property type="match status" value="1"/>
</dbReference>
<dbReference type="InterPro" id="IPR051450">
    <property type="entry name" value="Gfo/Idh/MocA_Oxidoreductases"/>
</dbReference>
<gene>
    <name evidence="4" type="ORF">K8F61_12460</name>
</gene>
<dbReference type="Pfam" id="PF22725">
    <property type="entry name" value="GFO_IDH_MocA_C3"/>
    <property type="match status" value="1"/>
</dbReference>
<dbReference type="RefSeq" id="WP_231819341.1">
    <property type="nucleotide sequence ID" value="NZ_CP082781.1"/>
</dbReference>
<dbReference type="Proteomes" id="UP001199642">
    <property type="component" value="Chromosome"/>
</dbReference>
<dbReference type="InterPro" id="IPR055170">
    <property type="entry name" value="GFO_IDH_MocA-like_dom"/>
</dbReference>
<dbReference type="Gene3D" id="3.30.360.10">
    <property type="entry name" value="Dihydrodipicolinate Reductase, domain 2"/>
    <property type="match status" value="1"/>
</dbReference>